<dbReference type="AlphaFoldDB" id="A0A127FBN1"/>
<proteinExistence type="predicted"/>
<accession>A0A127FBN1</accession>
<dbReference type="KEGG" id="sdf:ACG33_07850"/>
<name>A0A127FBN1_STEDE</name>
<dbReference type="EMBL" id="CP011971">
    <property type="protein sequence ID" value="AMN47010.1"/>
    <property type="molecule type" value="Genomic_DNA"/>
</dbReference>
<keyword evidence="2" id="KW-1185">Reference proteome</keyword>
<dbReference type="Proteomes" id="UP000070250">
    <property type="component" value="Chromosome"/>
</dbReference>
<evidence type="ECO:0000313" key="1">
    <source>
        <dbReference type="EMBL" id="AMN47010.1"/>
    </source>
</evidence>
<protein>
    <submittedName>
        <fullName evidence="1">Uncharacterized protein</fullName>
    </submittedName>
</protein>
<gene>
    <name evidence="1" type="ORF">ACG33_07850</name>
</gene>
<evidence type="ECO:0000313" key="2">
    <source>
        <dbReference type="Proteomes" id="UP000070250"/>
    </source>
</evidence>
<reference evidence="1 2" key="1">
    <citation type="submission" date="2015-06" db="EMBL/GenBank/DDBJ databases">
        <title>A Comprehensive Approach to Explore the Metabolic and Phylogenetic Diversity of Bacterial Steroid Degradation in the Environment: Testosterone as an Example.</title>
        <authorList>
            <person name="Yang F.-C."/>
            <person name="Chen Y.-L."/>
            <person name="Yu C.-P."/>
            <person name="Tang S.-L."/>
            <person name="Wang P.-H."/>
            <person name="Ismail W."/>
            <person name="Wang C.-H."/>
            <person name="Yang C.-Y."/>
            <person name="Chiang Y.-R."/>
        </authorList>
    </citation>
    <scope>NUCLEOTIDE SEQUENCE [LARGE SCALE GENOMIC DNA]</scope>
    <source>
        <strain evidence="1 2">DSM 18526</strain>
    </source>
</reference>
<organism evidence="1 2">
    <name type="scientific">Steroidobacter denitrificans</name>
    <dbReference type="NCBI Taxonomy" id="465721"/>
    <lineage>
        <taxon>Bacteria</taxon>
        <taxon>Pseudomonadati</taxon>
        <taxon>Pseudomonadota</taxon>
        <taxon>Gammaproteobacteria</taxon>
        <taxon>Steroidobacterales</taxon>
        <taxon>Steroidobacteraceae</taxon>
        <taxon>Steroidobacter</taxon>
    </lineage>
</organism>
<sequence>MFAPGASGLFFKLMFHVEQSIVDRSSMKKKIMKMPRFKYTDARATLYTFHVDHLSTLEIVGDPDNAA</sequence>